<protein>
    <submittedName>
        <fullName evidence="1">Uncharacterized protein</fullName>
    </submittedName>
</protein>
<dbReference type="Proteomes" id="UP001194696">
    <property type="component" value="Unassembled WGS sequence"/>
</dbReference>
<accession>A0ABQ7JP64</accession>
<keyword evidence="2" id="KW-1185">Reference proteome</keyword>
<gene>
    <name evidence="1" type="ORF">BGZ96_000586</name>
</gene>
<evidence type="ECO:0000313" key="2">
    <source>
        <dbReference type="Proteomes" id="UP001194696"/>
    </source>
</evidence>
<reference evidence="1 2" key="1">
    <citation type="journal article" date="2020" name="Fungal Divers.">
        <title>Resolving the Mortierellaceae phylogeny through synthesis of multi-gene phylogenetics and phylogenomics.</title>
        <authorList>
            <person name="Vandepol N."/>
            <person name="Liber J."/>
            <person name="Desiro A."/>
            <person name="Na H."/>
            <person name="Kennedy M."/>
            <person name="Barry K."/>
            <person name="Grigoriev I.V."/>
            <person name="Miller A.N."/>
            <person name="O'Donnell K."/>
            <person name="Stajich J.E."/>
            <person name="Bonito G."/>
        </authorList>
    </citation>
    <scope>NUCLEOTIDE SEQUENCE [LARGE SCALE GENOMIC DNA]</scope>
    <source>
        <strain evidence="1 2">AD045</strain>
    </source>
</reference>
<sequence>MVEEATPACFWTGVPLSLTDGTCPTKKFTTDRIMFDQEGKALSYGDKDQALVAASFFANRTIDQRVRYLHQLDEGWEDGIQWADGVIDKLRGYNAEAEEGQPWTADWEQRWCRFFSSKLYNGKVDRVQWSKAEWRFFVETCQSRSLVTGQHLEGIDAQIDRIFNNDNYTVWSCILVEQGLNFAKRSMSEFQTSNTFHGHCKLAHGVSILRAAVKEVLDKSRPHRAGYPWKDRIPTEYRD</sequence>
<dbReference type="EMBL" id="JAAAIM010001085">
    <property type="protein sequence ID" value="KAG0282334.1"/>
    <property type="molecule type" value="Genomic_DNA"/>
</dbReference>
<comment type="caution">
    <text evidence="1">The sequence shown here is derived from an EMBL/GenBank/DDBJ whole genome shotgun (WGS) entry which is preliminary data.</text>
</comment>
<evidence type="ECO:0000313" key="1">
    <source>
        <dbReference type="EMBL" id="KAG0282334.1"/>
    </source>
</evidence>
<organism evidence="1 2">
    <name type="scientific">Linnemannia gamsii</name>
    <dbReference type="NCBI Taxonomy" id="64522"/>
    <lineage>
        <taxon>Eukaryota</taxon>
        <taxon>Fungi</taxon>
        <taxon>Fungi incertae sedis</taxon>
        <taxon>Mucoromycota</taxon>
        <taxon>Mortierellomycotina</taxon>
        <taxon>Mortierellomycetes</taxon>
        <taxon>Mortierellales</taxon>
        <taxon>Mortierellaceae</taxon>
        <taxon>Linnemannia</taxon>
    </lineage>
</organism>
<proteinExistence type="predicted"/>
<name>A0ABQ7JP64_9FUNG</name>